<accession>A0A1R4FNQ0</accession>
<feature type="transmembrane region" description="Helical" evidence="2">
    <location>
        <begin position="161"/>
        <end position="180"/>
    </location>
</feature>
<evidence type="ECO:0000256" key="2">
    <source>
        <dbReference type="SAM" id="Phobius"/>
    </source>
</evidence>
<dbReference type="Pfam" id="PF04464">
    <property type="entry name" value="Glyphos_transf"/>
    <property type="match status" value="1"/>
</dbReference>
<feature type="transmembrane region" description="Helical" evidence="2">
    <location>
        <begin position="39"/>
        <end position="66"/>
    </location>
</feature>
<reference evidence="3 4" key="1">
    <citation type="submission" date="2017-02" db="EMBL/GenBank/DDBJ databases">
        <authorList>
            <person name="Peterson S.W."/>
        </authorList>
    </citation>
    <scope>NUCLEOTIDE SEQUENCE [LARGE SCALE GENOMIC DNA]</scope>
    <source>
        <strain evidence="3 4">B Ar 00.02</strain>
    </source>
</reference>
<protein>
    <submittedName>
        <fullName evidence="3">Putative integral membrane protein</fullName>
    </submittedName>
</protein>
<feature type="region of interest" description="Disordered" evidence="1">
    <location>
        <begin position="451"/>
        <end position="471"/>
    </location>
</feature>
<dbReference type="Proteomes" id="UP000195913">
    <property type="component" value="Unassembled WGS sequence"/>
</dbReference>
<keyword evidence="4" id="KW-1185">Reference proteome</keyword>
<dbReference type="Gene3D" id="3.40.50.12580">
    <property type="match status" value="1"/>
</dbReference>
<feature type="transmembrane region" description="Helical" evidence="2">
    <location>
        <begin position="186"/>
        <end position="209"/>
    </location>
</feature>
<evidence type="ECO:0000313" key="3">
    <source>
        <dbReference type="EMBL" id="SJM57546.1"/>
    </source>
</evidence>
<dbReference type="SUPFAM" id="SSF53756">
    <property type="entry name" value="UDP-Glycosyltransferase/glycogen phosphorylase"/>
    <property type="match status" value="1"/>
</dbReference>
<keyword evidence="2" id="KW-0812">Transmembrane</keyword>
<evidence type="ECO:0000256" key="1">
    <source>
        <dbReference type="SAM" id="MobiDB-lite"/>
    </source>
</evidence>
<keyword evidence="2" id="KW-0472">Membrane</keyword>
<dbReference type="RefSeq" id="WP_086996289.1">
    <property type="nucleotide sequence ID" value="NZ_FUHW01000021.1"/>
</dbReference>
<dbReference type="GO" id="GO:0016020">
    <property type="term" value="C:membrane"/>
    <property type="evidence" value="ECO:0007669"/>
    <property type="project" value="InterPro"/>
</dbReference>
<dbReference type="AlphaFoldDB" id="A0A1R4FNQ0"/>
<dbReference type="EMBL" id="FUHW01000021">
    <property type="protein sequence ID" value="SJM57546.1"/>
    <property type="molecule type" value="Genomic_DNA"/>
</dbReference>
<keyword evidence="2" id="KW-1133">Transmembrane helix</keyword>
<organism evidence="3 4">
    <name type="scientific">Arthrobacter rhombi</name>
    <dbReference type="NCBI Taxonomy" id="71253"/>
    <lineage>
        <taxon>Bacteria</taxon>
        <taxon>Bacillati</taxon>
        <taxon>Actinomycetota</taxon>
        <taxon>Actinomycetes</taxon>
        <taxon>Micrococcales</taxon>
        <taxon>Micrococcaceae</taxon>
        <taxon>Arthrobacter</taxon>
    </lineage>
</organism>
<dbReference type="GO" id="GO:0047355">
    <property type="term" value="F:CDP-glycerol glycerophosphotransferase activity"/>
    <property type="evidence" value="ECO:0007669"/>
    <property type="project" value="InterPro"/>
</dbReference>
<gene>
    <name evidence="3" type="ORF">FM101_04910</name>
</gene>
<sequence>MKHKVGKLAQTTRKAIVWSLGGFLPQALSRRTTLIAASIAGFLLVAFPANIGALVVGALLAAAVCLSEAVLALTSTPQSVARHSTISIPYMALLALGVGAVYAAHSTYLPSVMWISLFLLTISTWLASAIPVFSSTKPLVATNFNFNPRITKLSGVQVKGFFRLAWAAFAVIAIFAFLSVKATPWVSLALSLLAFSVAAWSMVNAWIYADRARWRTLRELRRLRPKAVIPYGGTATYQAEMWYPYIDRLGEPYFIVSLTEKTMNRLAANTNRPIVVPDEQTAADVRNLVPDSVSIAYYPHNAAKNSLFRADKRYTHVFVHHGDGDKAPSFNPNSAKYDFLFVAGQGAIDRYARNGVKIIQSKFKVIGRPPTEAIEVDRTPIAEKTRPTVLYAPTWYGKNKAENYSSLTFGPDIVEALIKRDVNVIFRPHPASRSNKEFAKLIKTIQAMLERDSEHSNRRHRWGAPAESDATVSDVTNASDAMIADVSGIVTDYLQSGKPYAMATTRFTPDEFNEKFPTSRSGYVVTPSNGDLTVALDRMLGDDPLAAYRWEQRTYYLGGFNGRQAVENFLNESRTIMSSK</sequence>
<feature type="transmembrane region" description="Helical" evidence="2">
    <location>
        <begin position="87"/>
        <end position="105"/>
    </location>
</feature>
<dbReference type="InterPro" id="IPR007554">
    <property type="entry name" value="Glycerophosphate_synth"/>
</dbReference>
<feature type="transmembrane region" description="Helical" evidence="2">
    <location>
        <begin position="111"/>
        <end position="133"/>
    </location>
</feature>
<proteinExistence type="predicted"/>
<evidence type="ECO:0000313" key="4">
    <source>
        <dbReference type="Proteomes" id="UP000195913"/>
    </source>
</evidence>
<dbReference type="InterPro" id="IPR043148">
    <property type="entry name" value="TagF_C"/>
</dbReference>
<name>A0A1R4FNQ0_9MICC</name>